<dbReference type="InterPro" id="IPR020084">
    <property type="entry name" value="NUDIX_hydrolase_CS"/>
</dbReference>
<dbReference type="PROSITE" id="PS51462">
    <property type="entry name" value="NUDIX"/>
    <property type="match status" value="1"/>
</dbReference>
<dbReference type="GO" id="GO:0010945">
    <property type="term" value="F:coenzyme A diphosphatase activity"/>
    <property type="evidence" value="ECO:0007669"/>
    <property type="project" value="InterPro"/>
</dbReference>
<dbReference type="Proteomes" id="UP000193560">
    <property type="component" value="Unassembled WGS sequence"/>
</dbReference>
<dbReference type="SUPFAM" id="SSF55811">
    <property type="entry name" value="Nudix"/>
    <property type="match status" value="1"/>
</dbReference>
<keyword evidence="1" id="KW-0378">Hydrolase</keyword>
<name>A0A1X2IDT7_9FUNG</name>
<evidence type="ECO:0000259" key="2">
    <source>
        <dbReference type="PROSITE" id="PS51462"/>
    </source>
</evidence>
<dbReference type="PANTHER" id="PTHR12992">
    <property type="entry name" value="NUDIX HYDROLASE"/>
    <property type="match status" value="1"/>
</dbReference>
<dbReference type="Pfam" id="PF00293">
    <property type="entry name" value="NUDIX"/>
    <property type="match status" value="1"/>
</dbReference>
<comment type="caution">
    <text evidence="3">The sequence shown here is derived from an EMBL/GenBank/DDBJ whole genome shotgun (WGS) entry which is preliminary data.</text>
</comment>
<keyword evidence="4" id="KW-1185">Reference proteome</keyword>
<proteinExistence type="predicted"/>
<gene>
    <name evidence="3" type="ORF">BCR42DRAFT_329413</name>
</gene>
<evidence type="ECO:0000313" key="3">
    <source>
        <dbReference type="EMBL" id="ORZ14652.1"/>
    </source>
</evidence>
<dbReference type="PANTHER" id="PTHR12992:SF44">
    <property type="entry name" value="NUDIX HYDROLASE DOMAIN-CONTAINING PROTEIN"/>
    <property type="match status" value="1"/>
</dbReference>
<dbReference type="OrthoDB" id="77989at2759"/>
<dbReference type="EMBL" id="MCGE01000014">
    <property type="protein sequence ID" value="ORZ14652.1"/>
    <property type="molecule type" value="Genomic_DNA"/>
</dbReference>
<dbReference type="InterPro" id="IPR000086">
    <property type="entry name" value="NUDIX_hydrolase_dom"/>
</dbReference>
<feature type="domain" description="Nudix hydrolase" evidence="2">
    <location>
        <begin position="28"/>
        <end position="194"/>
    </location>
</feature>
<dbReference type="InterPro" id="IPR015797">
    <property type="entry name" value="NUDIX_hydrolase-like_dom_sf"/>
</dbReference>
<evidence type="ECO:0000256" key="1">
    <source>
        <dbReference type="ARBA" id="ARBA00022801"/>
    </source>
</evidence>
<dbReference type="PROSITE" id="PS00893">
    <property type="entry name" value="NUDIX_BOX"/>
    <property type="match status" value="1"/>
</dbReference>
<protein>
    <recommendedName>
        <fullName evidence="2">Nudix hydrolase domain-containing protein</fullName>
    </recommendedName>
</protein>
<dbReference type="AlphaFoldDB" id="A0A1X2IDT7"/>
<dbReference type="InterPro" id="IPR045121">
    <property type="entry name" value="CoAse"/>
</dbReference>
<evidence type="ECO:0000313" key="4">
    <source>
        <dbReference type="Proteomes" id="UP000193560"/>
    </source>
</evidence>
<accession>A0A1X2IDT7</accession>
<dbReference type="STRING" id="90262.A0A1X2IDT7"/>
<dbReference type="Gene3D" id="3.90.79.10">
    <property type="entry name" value="Nucleoside Triphosphate Pyrophosphohydrolase"/>
    <property type="match status" value="1"/>
</dbReference>
<organism evidence="3 4">
    <name type="scientific">Absidia repens</name>
    <dbReference type="NCBI Taxonomy" id="90262"/>
    <lineage>
        <taxon>Eukaryota</taxon>
        <taxon>Fungi</taxon>
        <taxon>Fungi incertae sedis</taxon>
        <taxon>Mucoromycota</taxon>
        <taxon>Mucoromycotina</taxon>
        <taxon>Mucoromycetes</taxon>
        <taxon>Mucorales</taxon>
        <taxon>Cunninghamellaceae</taxon>
        <taxon>Absidia</taxon>
    </lineage>
</organism>
<sequence>MLYVDALRKIGERLQNDSSLRIPSPPSQPRRACVALILRWHTKRPDLVSAADSHSGKPKTIQEFLGQPWVKDDVEGQAELLFMQRATRTGDRWSGHVAYIGGKNEPGETDFETVTREVLEESGLDLTSDSFVQLGRLDDREIISTFNKQLMMILIPFVFLQVVPYTPDLELEEDEVASVECKLRGRGYIEREKN</sequence>
<reference evidence="3 4" key="1">
    <citation type="submission" date="2016-07" db="EMBL/GenBank/DDBJ databases">
        <title>Pervasive Adenine N6-methylation of Active Genes in Fungi.</title>
        <authorList>
            <consortium name="DOE Joint Genome Institute"/>
            <person name="Mondo S.J."/>
            <person name="Dannebaum R.O."/>
            <person name="Kuo R.C."/>
            <person name="Labutti K."/>
            <person name="Haridas S."/>
            <person name="Kuo A."/>
            <person name="Salamov A."/>
            <person name="Ahrendt S.R."/>
            <person name="Lipzen A."/>
            <person name="Sullivan W."/>
            <person name="Andreopoulos W.B."/>
            <person name="Clum A."/>
            <person name="Lindquist E."/>
            <person name="Daum C."/>
            <person name="Ramamoorthy G.K."/>
            <person name="Gryganskyi A."/>
            <person name="Culley D."/>
            <person name="Magnuson J.K."/>
            <person name="James T.Y."/>
            <person name="O'Malley M.A."/>
            <person name="Stajich J.E."/>
            <person name="Spatafora J.W."/>
            <person name="Visel A."/>
            <person name="Grigoriev I.V."/>
        </authorList>
    </citation>
    <scope>NUCLEOTIDE SEQUENCE [LARGE SCALE GENOMIC DNA]</scope>
    <source>
        <strain evidence="3 4">NRRL 1336</strain>
    </source>
</reference>